<organism evidence="1 2">
    <name type="scientific">Ralstonia condita</name>
    <dbReference type="NCBI Taxonomy" id="3058600"/>
    <lineage>
        <taxon>Bacteria</taxon>
        <taxon>Pseudomonadati</taxon>
        <taxon>Pseudomonadota</taxon>
        <taxon>Betaproteobacteria</taxon>
        <taxon>Burkholderiales</taxon>
        <taxon>Burkholderiaceae</taxon>
        <taxon>Ralstonia</taxon>
    </lineage>
</organism>
<comment type="caution">
    <text evidence="1">The sequence shown here is derived from an EMBL/GenBank/DDBJ whole genome shotgun (WGS) entry which is preliminary data.</text>
</comment>
<protein>
    <recommendedName>
        <fullName evidence="3">Transposase</fullName>
    </recommendedName>
</protein>
<proteinExistence type="predicted"/>
<dbReference type="Proteomes" id="UP001189616">
    <property type="component" value="Unassembled WGS sequence"/>
</dbReference>
<sequence length="102" mass="11494">MKLPYCGGRRESCFAIRKDVKKEGVQIVRSRTPVDPAVQRILETTRKAWQLDAESVRAARQQRAANRRKRIKALPQDSLQALAALALQAEIWAVRKTVVTVG</sequence>
<dbReference type="EMBL" id="CATYWO010000002">
    <property type="protein sequence ID" value="CAJ0786811.1"/>
    <property type="molecule type" value="Genomic_DNA"/>
</dbReference>
<evidence type="ECO:0008006" key="3">
    <source>
        <dbReference type="Google" id="ProtNLM"/>
    </source>
</evidence>
<keyword evidence="2" id="KW-1185">Reference proteome</keyword>
<reference evidence="1 2" key="1">
    <citation type="submission" date="2023-07" db="EMBL/GenBank/DDBJ databases">
        <authorList>
            <person name="Peeters C."/>
        </authorList>
    </citation>
    <scope>NUCLEOTIDE SEQUENCE [LARGE SCALE GENOMIC DNA]</scope>
    <source>
        <strain evidence="1 2">LMG 7141</strain>
    </source>
</reference>
<accession>A0ABM9J9K1</accession>
<evidence type="ECO:0000313" key="2">
    <source>
        <dbReference type="Proteomes" id="UP001189616"/>
    </source>
</evidence>
<evidence type="ECO:0000313" key="1">
    <source>
        <dbReference type="EMBL" id="CAJ0786811.1"/>
    </source>
</evidence>
<gene>
    <name evidence="1" type="ORF">LMG7141_01844</name>
</gene>
<name>A0ABM9J9K1_9RALS</name>